<organism evidence="1 2">
    <name type="scientific">Belliella buryatensis</name>
    <dbReference type="NCBI Taxonomy" id="1500549"/>
    <lineage>
        <taxon>Bacteria</taxon>
        <taxon>Pseudomonadati</taxon>
        <taxon>Bacteroidota</taxon>
        <taxon>Cytophagia</taxon>
        <taxon>Cytophagales</taxon>
        <taxon>Cyclobacteriaceae</taxon>
        <taxon>Belliella</taxon>
    </lineage>
</organism>
<reference evidence="2" key="1">
    <citation type="submission" date="2017-06" db="EMBL/GenBank/DDBJ databases">
        <authorList>
            <person name="Varghese N."/>
            <person name="Submissions S."/>
        </authorList>
    </citation>
    <scope>NUCLEOTIDE SEQUENCE [LARGE SCALE GENOMIC DNA]</scope>
    <source>
        <strain evidence="2">5C</strain>
    </source>
</reference>
<dbReference type="Proteomes" id="UP000198480">
    <property type="component" value="Unassembled WGS sequence"/>
</dbReference>
<gene>
    <name evidence="1" type="ORF">SAMN06295967_10977</name>
</gene>
<evidence type="ECO:0000313" key="2">
    <source>
        <dbReference type="Proteomes" id="UP000198480"/>
    </source>
</evidence>
<evidence type="ECO:0008006" key="3">
    <source>
        <dbReference type="Google" id="ProtNLM"/>
    </source>
</evidence>
<keyword evidence="2" id="KW-1185">Reference proteome</keyword>
<dbReference type="Gene3D" id="2.40.160.20">
    <property type="match status" value="1"/>
</dbReference>
<accession>A0A239ECH9</accession>
<dbReference type="RefSeq" id="WP_089240675.1">
    <property type="nucleotide sequence ID" value="NZ_FZOK01000009.1"/>
</dbReference>
<dbReference type="OrthoDB" id="9827478at2"/>
<evidence type="ECO:0000313" key="1">
    <source>
        <dbReference type="EMBL" id="SNS42317.1"/>
    </source>
</evidence>
<dbReference type="EMBL" id="FZOK01000009">
    <property type="protein sequence ID" value="SNS42317.1"/>
    <property type="molecule type" value="Genomic_DNA"/>
</dbReference>
<dbReference type="SUPFAM" id="SSF56925">
    <property type="entry name" value="OMPA-like"/>
    <property type="match status" value="1"/>
</dbReference>
<sequence length="205" mass="23290">MKFRILLPLFLFIFSISFAQQVRLDAGLGIGTTFHDGSIGPGKVLFTSALTYEFRPRFEFGLDFLTTGQMRFSDPEPILELSNFDVYESGLANMTNYMAFGRYKFPLREPRRYAFVGTGLGLSHVVQRVNTNETKSVSKNNLIIGLEAGIVRNNWTLGLRWISPVTTPTFEEVNQDTGRTVVYSEANLTPIFFYAKYDLIRIGRN</sequence>
<name>A0A239ECH9_9BACT</name>
<protein>
    <recommendedName>
        <fullName evidence="3">Outer membrane protein beta-barrel domain-containing protein</fullName>
    </recommendedName>
</protein>
<proteinExistence type="predicted"/>
<dbReference type="InterPro" id="IPR011250">
    <property type="entry name" value="OMP/PagP_B-barrel"/>
</dbReference>
<dbReference type="AlphaFoldDB" id="A0A239ECH9"/>